<comment type="caution">
    <text evidence="2">The sequence shown here is derived from an EMBL/GenBank/DDBJ whole genome shotgun (WGS) entry which is preliminary data.</text>
</comment>
<dbReference type="AlphaFoldDB" id="A0A8J8P945"/>
<accession>A0A8J8P945</accession>
<name>A0A8J8P945_HALGN</name>
<organism evidence="2 3">
    <name type="scientific">Halteria grandinella</name>
    <dbReference type="NCBI Taxonomy" id="5974"/>
    <lineage>
        <taxon>Eukaryota</taxon>
        <taxon>Sar</taxon>
        <taxon>Alveolata</taxon>
        <taxon>Ciliophora</taxon>
        <taxon>Intramacronucleata</taxon>
        <taxon>Spirotrichea</taxon>
        <taxon>Stichotrichia</taxon>
        <taxon>Sporadotrichida</taxon>
        <taxon>Halteriidae</taxon>
        <taxon>Halteria</taxon>
    </lineage>
</organism>
<dbReference type="EMBL" id="RRYP01000236">
    <property type="protein sequence ID" value="TNV87761.1"/>
    <property type="molecule type" value="Genomic_DNA"/>
</dbReference>
<protein>
    <submittedName>
        <fullName evidence="2">Uncharacterized protein</fullName>
    </submittedName>
</protein>
<feature type="compositionally biased region" description="Low complexity" evidence="1">
    <location>
        <begin position="1"/>
        <end position="18"/>
    </location>
</feature>
<gene>
    <name evidence="2" type="ORF">FGO68_gene8113</name>
</gene>
<sequence>MIDNQAPQARQPQPLAPLKSRGGDSKYSTLVWPRPSSNRISFQELSIPTKIIETLLKALKHKLLIVFLSNLRWKEGRYLETLNQCLKSLLHSKFKVLIKMRPQPD</sequence>
<feature type="region of interest" description="Disordered" evidence="1">
    <location>
        <begin position="1"/>
        <end position="28"/>
    </location>
</feature>
<dbReference type="Proteomes" id="UP000785679">
    <property type="component" value="Unassembled WGS sequence"/>
</dbReference>
<proteinExistence type="predicted"/>
<keyword evidence="3" id="KW-1185">Reference proteome</keyword>
<evidence type="ECO:0000256" key="1">
    <source>
        <dbReference type="SAM" id="MobiDB-lite"/>
    </source>
</evidence>
<evidence type="ECO:0000313" key="3">
    <source>
        <dbReference type="Proteomes" id="UP000785679"/>
    </source>
</evidence>
<reference evidence="2" key="1">
    <citation type="submission" date="2019-06" db="EMBL/GenBank/DDBJ databases">
        <authorList>
            <person name="Zheng W."/>
        </authorList>
    </citation>
    <scope>NUCLEOTIDE SEQUENCE</scope>
    <source>
        <strain evidence="2">QDHG01</strain>
    </source>
</reference>
<evidence type="ECO:0000313" key="2">
    <source>
        <dbReference type="EMBL" id="TNV87761.1"/>
    </source>
</evidence>